<gene>
    <name evidence="3" type="ORF">RNJ44_03433</name>
</gene>
<organism evidence="3 4">
    <name type="scientific">Nakaseomyces bracarensis</name>
    <dbReference type="NCBI Taxonomy" id="273131"/>
    <lineage>
        <taxon>Eukaryota</taxon>
        <taxon>Fungi</taxon>
        <taxon>Dikarya</taxon>
        <taxon>Ascomycota</taxon>
        <taxon>Saccharomycotina</taxon>
        <taxon>Saccharomycetes</taxon>
        <taxon>Saccharomycetales</taxon>
        <taxon>Saccharomycetaceae</taxon>
        <taxon>Nakaseomyces</taxon>
    </lineage>
</organism>
<dbReference type="InterPro" id="IPR018946">
    <property type="entry name" value="PhoD-like_MPP"/>
</dbReference>
<evidence type="ECO:0000259" key="2">
    <source>
        <dbReference type="Pfam" id="PF19050"/>
    </source>
</evidence>
<feature type="region of interest" description="Disordered" evidence="1">
    <location>
        <begin position="683"/>
        <end position="703"/>
    </location>
</feature>
<dbReference type="Proteomes" id="UP001623330">
    <property type="component" value="Unassembled WGS sequence"/>
</dbReference>
<dbReference type="PANTHER" id="PTHR46689:SF1">
    <property type="entry name" value="PHOD-LIKE PHOSPHATASE DOMAIN-CONTAINING PROTEIN"/>
    <property type="match status" value="1"/>
</dbReference>
<dbReference type="InterPro" id="IPR038607">
    <property type="entry name" value="PhoD-like_sf"/>
</dbReference>
<comment type="caution">
    <text evidence="3">The sequence shown here is derived from an EMBL/GenBank/DDBJ whole genome shotgun (WGS) entry which is preliminary data.</text>
</comment>
<evidence type="ECO:0000313" key="4">
    <source>
        <dbReference type="Proteomes" id="UP001623330"/>
    </source>
</evidence>
<reference evidence="3 4" key="1">
    <citation type="submission" date="2024-05" db="EMBL/GenBank/DDBJ databases">
        <title>Long read based assembly of the Candida bracarensis genome reveals expanded adhesin content.</title>
        <authorList>
            <person name="Marcet-Houben M."/>
            <person name="Ksiezopolska E."/>
            <person name="Gabaldon T."/>
        </authorList>
    </citation>
    <scope>NUCLEOTIDE SEQUENCE [LARGE SCALE GENOMIC DNA]</scope>
    <source>
        <strain evidence="3 4">CBM6</strain>
    </source>
</reference>
<accession>A0ABR4NXA4</accession>
<keyword evidence="4" id="KW-1185">Reference proteome</keyword>
<dbReference type="EMBL" id="JBEVYD010000004">
    <property type="protein sequence ID" value="KAL3233393.1"/>
    <property type="molecule type" value="Genomic_DNA"/>
</dbReference>
<feature type="domain" description="PhoD-like phosphatase" evidence="2">
    <location>
        <begin position="434"/>
        <end position="604"/>
    </location>
</feature>
<sequence length="703" mass="80720">MGDWDIEKDYKPLIDGVDSCSDDSPIKTDGVVCGPVMRLKEVDYDDMVWRGSMLLVVRDAFDPSSPRAPKVEYNYTPSGESDISGSGSGSTFEGKLFHTDYFGDDNANHSIFQFYRYEIELPLGDVEHTCKYSINGETEPHFMFYVPAKTQNFNTIAYSCNGFSLAVDSTKFKGTLWYDILQKHSKVHYHVMLGGGDQLYSDAIKLYSPRVKKWVETNDPIKKRTMKVDDLFRREMGNFYLKEYLEWFGYGYWKGSTPKSRTLQRLFPVAMSTIPSVNIWDDHDTIDGFGSYPDRLMKTPVFSTLGNVSYKYYMLFQHHVSIDETQAHLKDKHWILSKNDGEFIKQKSHSVFTRIGPSIAMLGLDCRTERKLKSILPKSTYEVTFQRLNDEIKKKKFDHLYLMLGVPIAYPRLVILEYIFSSPLLYPIKYLSKKKVVAQGLVNEFNGDVELLDDLNDHWCAHDHKKERNNLIAALQDWGAKHGVRITILSGDVHLAAVGRFRSKLHRHHLITSQKDEKENEEILSNAEEDLRLMFNVISSAVVNTPPPDGMAKLLQSKNHIHKFDYETDEDSVPLFKTNPDQKTKRKEDCFLNSRNWSDLIPIENVLNNEYLNNNFKVEIGDHVLPGMVIDGQGFDVKNKDAKDMENPLYPVTEKGIMVTIHVEKDRKSAESESTFYSFPIPNLSKSSEKLSHKGAKHLLNPT</sequence>
<evidence type="ECO:0000256" key="1">
    <source>
        <dbReference type="SAM" id="MobiDB-lite"/>
    </source>
</evidence>
<dbReference type="PANTHER" id="PTHR46689">
    <property type="entry name" value="MEMBRANE PROTEIN, PUTATIVE-RELATED"/>
    <property type="match status" value="1"/>
</dbReference>
<dbReference type="Gene3D" id="3.60.21.70">
    <property type="entry name" value="PhoD-like phosphatase"/>
    <property type="match status" value="1"/>
</dbReference>
<protein>
    <recommendedName>
        <fullName evidence="2">PhoD-like phosphatase domain-containing protein</fullName>
    </recommendedName>
</protein>
<dbReference type="CDD" id="cd07389">
    <property type="entry name" value="MPP_PhoD"/>
    <property type="match status" value="1"/>
</dbReference>
<dbReference type="Pfam" id="PF19050">
    <property type="entry name" value="PhoD_2"/>
    <property type="match status" value="2"/>
</dbReference>
<name>A0ABR4NXA4_9SACH</name>
<dbReference type="InterPro" id="IPR043904">
    <property type="entry name" value="PhoD_2-like"/>
</dbReference>
<feature type="domain" description="PhoD-like phosphatase" evidence="2">
    <location>
        <begin position="142"/>
        <end position="419"/>
    </location>
</feature>
<evidence type="ECO:0000313" key="3">
    <source>
        <dbReference type="EMBL" id="KAL3233393.1"/>
    </source>
</evidence>
<proteinExistence type="predicted"/>